<dbReference type="SUPFAM" id="SSF54368">
    <property type="entry name" value="Glutamine synthetase, N-terminal domain"/>
    <property type="match status" value="1"/>
</dbReference>
<dbReference type="Gene3D" id="3.10.20.70">
    <property type="entry name" value="Glutamine synthetase, N-terminal domain"/>
    <property type="match status" value="1"/>
</dbReference>
<dbReference type="GO" id="GO:0004356">
    <property type="term" value="F:glutamine synthetase activity"/>
    <property type="evidence" value="ECO:0007669"/>
    <property type="project" value="InterPro"/>
</dbReference>
<dbReference type="STRING" id="153721.MYP_4205"/>
<keyword evidence="2" id="KW-0436">Ligase</keyword>
<dbReference type="PANTHER" id="PTHR43785">
    <property type="entry name" value="GAMMA-GLUTAMYLPUTRESCINE SYNTHETASE"/>
    <property type="match status" value="1"/>
</dbReference>
<evidence type="ECO:0000313" key="9">
    <source>
        <dbReference type="Proteomes" id="UP000030185"/>
    </source>
</evidence>
<dbReference type="SUPFAM" id="SSF55931">
    <property type="entry name" value="Glutamine synthetase/guanido kinase"/>
    <property type="match status" value="1"/>
</dbReference>
<dbReference type="EMBL" id="BBLT01000010">
    <property type="protein sequence ID" value="GAL86975.1"/>
    <property type="molecule type" value="Genomic_DNA"/>
</dbReference>
<dbReference type="AlphaFoldDB" id="A0A098LJ55"/>
<dbReference type="GO" id="GO:0006576">
    <property type="term" value="P:biogenic amine metabolic process"/>
    <property type="evidence" value="ECO:0007669"/>
    <property type="project" value="UniProtKB-ARBA"/>
</dbReference>
<dbReference type="GO" id="GO:0005524">
    <property type="term" value="F:ATP binding"/>
    <property type="evidence" value="ECO:0007669"/>
    <property type="project" value="UniProtKB-KW"/>
</dbReference>
<dbReference type="OrthoDB" id="9807095at2"/>
<dbReference type="PANTHER" id="PTHR43785:SF12">
    <property type="entry name" value="TYPE-1 GLUTAMINE SYNTHETASE 2"/>
    <property type="match status" value="1"/>
</dbReference>
<evidence type="ECO:0000256" key="2">
    <source>
        <dbReference type="ARBA" id="ARBA00022598"/>
    </source>
</evidence>
<comment type="similarity">
    <text evidence="1 5 6">Belongs to the glutamine synthetase family.</text>
</comment>
<feature type="domain" description="GS catalytic" evidence="7">
    <location>
        <begin position="112"/>
        <end position="449"/>
    </location>
</feature>
<protein>
    <submittedName>
        <fullName evidence="8">Glutamine synthetase</fullName>
    </submittedName>
</protein>
<keyword evidence="9" id="KW-1185">Reference proteome</keyword>
<evidence type="ECO:0000256" key="4">
    <source>
        <dbReference type="ARBA" id="ARBA00022840"/>
    </source>
</evidence>
<keyword evidence="4" id="KW-0067">ATP-binding</keyword>
<evidence type="ECO:0000256" key="3">
    <source>
        <dbReference type="ARBA" id="ARBA00022741"/>
    </source>
</evidence>
<dbReference type="GO" id="GO:0042402">
    <property type="term" value="P:biogenic amine catabolic process"/>
    <property type="evidence" value="ECO:0007669"/>
    <property type="project" value="UniProtKB-ARBA"/>
</dbReference>
<dbReference type="eggNOG" id="COG0174">
    <property type="taxonomic scope" value="Bacteria"/>
</dbReference>
<evidence type="ECO:0000256" key="1">
    <source>
        <dbReference type="ARBA" id="ARBA00009897"/>
    </source>
</evidence>
<dbReference type="SMART" id="SM01230">
    <property type="entry name" value="Gln-synt_C"/>
    <property type="match status" value="1"/>
</dbReference>
<sequence length="449" mass="51260">MDQNQIIDFIEKNSIQKIKFAFTDIDGVLRGKIIHHDKFLKGLKENIGFCDVVFGWDSGDVCYDNVQLTGWHSGYPDAPCTIDLSTFRKIPWEDDLPFFIADFGCKPLAACPRSLLKSLEKQCIEMGFHAEFAQEFEWFNFRETPQTLKEKEFTKLNPLTPGMFGYSILRPSYETAYYHNLFDLLLKFDVPLEGLHTETGPGVYEAALLRDSILKAADKASLFKTSVKEIAYKNGIMATFMAKWNEELPGCSGHIHQSLWSLDKSENLFFDPSKKNKMSNLFEHYLAGQLYCLPYILPMYAPTINSYKRLVEGAWAPTTITWGIDNRTTALRVLNNSKDLTRLETRVPGSDSNPYLAMAAALASGLYGIKHKLKLEILPTEGNGYKNLENGKLPSNLLEASQAMKNSIVAAELFGSPFVDHFVNTREWEWKQFSKHVTDWELKRYFEII</sequence>
<dbReference type="FunFam" id="3.30.590.10:FF:000005">
    <property type="entry name" value="Probable glutamine synthetase"/>
    <property type="match status" value="1"/>
</dbReference>
<dbReference type="InterPro" id="IPR036651">
    <property type="entry name" value="Gln_synt_N_sf"/>
</dbReference>
<organism evidence="8 9">
    <name type="scientific">Sporocytophaga myxococcoides</name>
    <dbReference type="NCBI Taxonomy" id="153721"/>
    <lineage>
        <taxon>Bacteria</taxon>
        <taxon>Pseudomonadati</taxon>
        <taxon>Bacteroidota</taxon>
        <taxon>Cytophagia</taxon>
        <taxon>Cytophagales</taxon>
        <taxon>Cytophagaceae</taxon>
        <taxon>Sporocytophaga</taxon>
    </lineage>
</organism>
<dbReference type="InterPro" id="IPR008146">
    <property type="entry name" value="Gln_synth_cat_dom"/>
</dbReference>
<gene>
    <name evidence="8" type="ORF">MYP_4205</name>
</gene>
<evidence type="ECO:0000259" key="7">
    <source>
        <dbReference type="PROSITE" id="PS51987"/>
    </source>
</evidence>
<comment type="caution">
    <text evidence="8">The sequence shown here is derived from an EMBL/GenBank/DDBJ whole genome shotgun (WGS) entry which is preliminary data.</text>
</comment>
<evidence type="ECO:0000256" key="6">
    <source>
        <dbReference type="RuleBase" id="RU000384"/>
    </source>
</evidence>
<dbReference type="PROSITE" id="PS51987">
    <property type="entry name" value="GS_CATALYTIC"/>
    <property type="match status" value="1"/>
</dbReference>
<dbReference type="GO" id="GO:0006542">
    <property type="term" value="P:glutamine biosynthetic process"/>
    <property type="evidence" value="ECO:0007669"/>
    <property type="project" value="InterPro"/>
</dbReference>
<evidence type="ECO:0000256" key="5">
    <source>
        <dbReference type="PROSITE-ProRule" id="PRU01331"/>
    </source>
</evidence>
<dbReference type="InterPro" id="IPR014746">
    <property type="entry name" value="Gln_synth/guanido_kin_cat_dom"/>
</dbReference>
<dbReference type="Gene3D" id="3.30.590.10">
    <property type="entry name" value="Glutamine synthetase/guanido kinase, catalytic domain"/>
    <property type="match status" value="1"/>
</dbReference>
<dbReference type="Pfam" id="PF00120">
    <property type="entry name" value="Gln-synt_C"/>
    <property type="match status" value="1"/>
</dbReference>
<dbReference type="RefSeq" id="WP_045467582.1">
    <property type="nucleotide sequence ID" value="NZ_BBLT01000010.1"/>
</dbReference>
<evidence type="ECO:0000313" key="8">
    <source>
        <dbReference type="EMBL" id="GAL86975.1"/>
    </source>
</evidence>
<keyword evidence="3" id="KW-0547">Nucleotide-binding</keyword>
<accession>A0A098LJ55</accession>
<proteinExistence type="inferred from homology"/>
<name>A0A098LJ55_9BACT</name>
<reference evidence="8 9" key="1">
    <citation type="submission" date="2014-09" db="EMBL/GenBank/DDBJ databases">
        <title>Sporocytophaga myxococcoides PG-01 genome sequencing.</title>
        <authorList>
            <person name="Liu L."/>
            <person name="Gao P.J."/>
            <person name="Chen G.J."/>
            <person name="Wang L.S."/>
        </authorList>
    </citation>
    <scope>NUCLEOTIDE SEQUENCE [LARGE SCALE GENOMIC DNA]</scope>
    <source>
        <strain evidence="8 9">PG-01</strain>
    </source>
</reference>
<dbReference type="Proteomes" id="UP000030185">
    <property type="component" value="Unassembled WGS sequence"/>
</dbReference>